<dbReference type="EMBL" id="LAZR01055961">
    <property type="protein sequence ID" value="KKK75229.1"/>
    <property type="molecule type" value="Genomic_DNA"/>
</dbReference>
<comment type="caution">
    <text evidence="1">The sequence shown here is derived from an EMBL/GenBank/DDBJ whole genome shotgun (WGS) entry which is preliminary data.</text>
</comment>
<protein>
    <submittedName>
        <fullName evidence="1">Uncharacterized protein</fullName>
    </submittedName>
</protein>
<accession>A0A0F9A9K7</accession>
<dbReference type="AlphaFoldDB" id="A0A0F9A9K7"/>
<evidence type="ECO:0000313" key="1">
    <source>
        <dbReference type="EMBL" id="KKK75229.1"/>
    </source>
</evidence>
<name>A0A0F9A9K7_9ZZZZ</name>
<organism evidence="1">
    <name type="scientific">marine sediment metagenome</name>
    <dbReference type="NCBI Taxonomy" id="412755"/>
    <lineage>
        <taxon>unclassified sequences</taxon>
        <taxon>metagenomes</taxon>
        <taxon>ecological metagenomes</taxon>
    </lineage>
</organism>
<dbReference type="Gene3D" id="3.40.50.300">
    <property type="entry name" value="P-loop containing nucleotide triphosphate hydrolases"/>
    <property type="match status" value="1"/>
</dbReference>
<reference evidence="1" key="1">
    <citation type="journal article" date="2015" name="Nature">
        <title>Complex archaea that bridge the gap between prokaryotes and eukaryotes.</title>
        <authorList>
            <person name="Spang A."/>
            <person name="Saw J.H."/>
            <person name="Jorgensen S.L."/>
            <person name="Zaremba-Niedzwiedzka K."/>
            <person name="Martijn J."/>
            <person name="Lind A.E."/>
            <person name="van Eijk R."/>
            <person name="Schleper C."/>
            <person name="Guy L."/>
            <person name="Ettema T.J."/>
        </authorList>
    </citation>
    <scope>NUCLEOTIDE SEQUENCE</scope>
</reference>
<sequence length="95" mass="11464">MAHQAAKLPEGKREDFLKWDYELEYEINKIPKEDLVVYLRVPVDEARKLVKKRGRRDLHEKNHKIMSESEKMYELLASRYKHWVRINCVKGGILR</sequence>
<gene>
    <name evidence="1" type="ORF">LCGC14_2875770</name>
</gene>
<dbReference type="InterPro" id="IPR027417">
    <property type="entry name" value="P-loop_NTPase"/>
</dbReference>
<proteinExistence type="predicted"/>
<dbReference type="SUPFAM" id="SSF52540">
    <property type="entry name" value="P-loop containing nucleoside triphosphate hydrolases"/>
    <property type="match status" value="1"/>
</dbReference>
<feature type="non-terminal residue" evidence="1">
    <location>
        <position position="95"/>
    </location>
</feature>